<dbReference type="RefSeq" id="XP_040231722.2">
    <property type="nucleotide sequence ID" value="XM_040375788.2"/>
</dbReference>
<dbReference type="PANTHER" id="PTHR44394">
    <property type="entry name" value="BETA-ALANINE-ACTIVATING ENZYME"/>
    <property type="match status" value="1"/>
</dbReference>
<organism evidence="3 4">
    <name type="scientific">Anopheles coluzzii</name>
    <name type="common">African malaria mosquito</name>
    <dbReference type="NCBI Taxonomy" id="1518534"/>
    <lineage>
        <taxon>Eukaryota</taxon>
        <taxon>Metazoa</taxon>
        <taxon>Ecdysozoa</taxon>
        <taxon>Arthropoda</taxon>
        <taxon>Hexapoda</taxon>
        <taxon>Insecta</taxon>
        <taxon>Pterygota</taxon>
        <taxon>Neoptera</taxon>
        <taxon>Endopterygota</taxon>
        <taxon>Diptera</taxon>
        <taxon>Nematocera</taxon>
        <taxon>Culicoidea</taxon>
        <taxon>Culicidae</taxon>
        <taxon>Anophelinae</taxon>
        <taxon>Anopheles</taxon>
    </lineage>
</organism>
<dbReference type="Gene3D" id="3.40.50.12780">
    <property type="entry name" value="N-terminal domain of ligase-like"/>
    <property type="match status" value="1"/>
</dbReference>
<evidence type="ECO:0000259" key="2">
    <source>
        <dbReference type="Pfam" id="PF13570"/>
    </source>
</evidence>
<dbReference type="VEuPathDB" id="VectorBase:ACON2_038943"/>
<dbReference type="InterPro" id="IPR015943">
    <property type="entry name" value="WD40/YVTN_repeat-like_dom_sf"/>
</dbReference>
<name>A0A6E8W0I3_ANOCL</name>
<dbReference type="CTD" id="132949"/>
<dbReference type="GeneID" id="120955186"/>
<proteinExistence type="predicted"/>
<feature type="domain" description="Pyrrolo-quinoline quinone repeat" evidence="2">
    <location>
        <begin position="624"/>
        <end position="970"/>
    </location>
</feature>
<dbReference type="Proteomes" id="UP001105220">
    <property type="component" value="Unplaced"/>
</dbReference>
<accession>A0A6E8W0I3</accession>
<dbReference type="Gene3D" id="3.30.300.30">
    <property type="match status" value="1"/>
</dbReference>
<evidence type="ECO:0000313" key="3">
    <source>
        <dbReference type="EnsemblMetazoa" id="ACON010071-PA"/>
    </source>
</evidence>
<dbReference type="Gene3D" id="2.130.10.10">
    <property type="entry name" value="YVTN repeat-like/Quinoprotein amine dehydrogenase"/>
    <property type="match status" value="2"/>
</dbReference>
<dbReference type="GO" id="GO:0043041">
    <property type="term" value="P:amino acid activation for nonribosomal peptide biosynthetic process"/>
    <property type="evidence" value="ECO:0007669"/>
    <property type="project" value="TreeGrafter"/>
</dbReference>
<keyword evidence="4" id="KW-1185">Reference proteome</keyword>
<dbReference type="VEuPathDB" id="VectorBase:ACON010071"/>
<dbReference type="InterPro" id="IPR002372">
    <property type="entry name" value="PQQ_rpt_dom"/>
</dbReference>
<dbReference type="VEuPathDB" id="VectorBase:ACMO_013504"/>
<dbReference type="AlphaFoldDB" id="A0A6E8W0I3"/>
<protein>
    <submittedName>
        <fullName evidence="3">AMP-dependent synthetase/ligase domain-containing protein</fullName>
    </submittedName>
</protein>
<sequence length="974" mass="108163">MELLDRKVFQTFSQNIAIKYYTCKETAFEATYDQLWQNMLKIAGVLKEQNLEGKIVGVQLFHCPALIAVIGGIIISGNTFYCIDKSWDEQLSPDHDICAAYFLQDFEFSSTSGLHGLQMLVGMRIFTMPLTFSLSVTSTESYRDVAFCIRTSGSTGPPKTVLVPSTCIMPNVLSLSNRFGLSDRDVIFVCSPPTFDPFVLDIVMGLRVGATLLMVDNSIRLSPKRLLDVLFPGITFMQMTPSMFTRWSKTDMLDIIFGPQTTLRTLVLGGERFPVLPRAADCRVSVYNIYGITEVSCWSMIQKVQSQDNQTDIPLGEVLDQSIVLQIRNEIDGSVQADHLANGSKIGQLYIGSCSRKCVILGMSEDDDTLSTMPDVVFRATGDLVELSKEGNYYYRGRCSRTIKRFGCRISLPELEAVLQTHPSVEQCASCFIEELNRLVIYFKSDTDDSSLREALWSIMRAKLRAEMLPDELHRIEQFPLSAHGKICPKGLGVIFENLKQSRTKECITPVDYFCAELNAMGIVHESQPIESGRTKKLKPNSSFMDRGGTSFNAICLHATLEEHFKIQLPGLTALLLDPLIPLEKAIDYIQSKIATSNSNCLQDDVTIQNQAEKLLSIERQYDLKKCIDSRASIIYCQGIGAILSVGSHAGLLVTINIETNAIISHHLFPDRIECSVNFFTFEANVYGIVGCYDGFLYCFNPWKGAIAWKYDAGGMIKCAPLVVPQTNVIIFGSYSTTNNLHCIAGGNCSATLRWKIRIGTKPILCQPIVLGDDGAEFVLVATLDGTIASISIATGCLAWKRTTQRSVPIFSTPTLLPEYNKIACCSVDGTLGIYETKQGTELTIHSLPGNVFSSLVMLKYPLDRVDFIVGCYDRHVHCVEYLPANSNTLIPKWKIEVQSQIYATPLLVEGYLVVCTTSGWINLIDTRDSSDAKNSIISSMKLNGELFASPVGFGKKVFIGCRDNFLYEILLNI</sequence>
<dbReference type="InterPro" id="IPR000873">
    <property type="entry name" value="AMP-dep_synth/lig_dom"/>
</dbReference>
<dbReference type="SUPFAM" id="SSF56801">
    <property type="entry name" value="Acetyl-CoA synthetase-like"/>
    <property type="match status" value="1"/>
</dbReference>
<dbReference type="Pfam" id="PF00501">
    <property type="entry name" value="AMP-binding"/>
    <property type="match status" value="1"/>
</dbReference>
<reference key="1">
    <citation type="journal article" date="2019" name="Genes (Basel)">
        <title>A High-Quality De novo Genome Assembly from a Single Mosquito Using PacBio Sequencing.</title>
        <authorList>
            <person name="Kingan S.B."/>
            <person name="Heaton H."/>
            <person name="Cudini J."/>
            <person name="Lambert C.C."/>
            <person name="Baybayan P."/>
            <person name="Galvin B.D."/>
            <person name="Durbin R."/>
            <person name="Korlach J."/>
            <person name="Lawniczak M.K.N."/>
        </authorList>
    </citation>
    <scope>NUCLEOTIDE SEQUENCE [LARGE SCALE GENOMIC DNA]</scope>
    <source>
        <strain>Mali-NIH</strain>
    </source>
</reference>
<evidence type="ECO:0000259" key="1">
    <source>
        <dbReference type="Pfam" id="PF00501"/>
    </source>
</evidence>
<dbReference type="InterPro" id="IPR045851">
    <property type="entry name" value="AMP-bd_C_sf"/>
</dbReference>
<dbReference type="EnsemblMetazoa" id="ACON010071-RA">
    <property type="protein sequence ID" value="ACON010071-PA"/>
    <property type="gene ID" value="ACON010071"/>
</dbReference>
<reference evidence="3" key="2">
    <citation type="submission" date="2020-05" db="UniProtKB">
        <authorList>
            <consortium name="EnsemblMetazoa"/>
        </authorList>
    </citation>
    <scope>IDENTIFICATION</scope>
    <source>
        <strain evidence="3">Ngousso</strain>
    </source>
</reference>
<dbReference type="KEGG" id="acoz:120955186"/>
<dbReference type="PANTHER" id="PTHR44394:SF1">
    <property type="entry name" value="BETA-ALANINE-ACTIVATING ENZYME"/>
    <property type="match status" value="1"/>
</dbReference>
<dbReference type="Pfam" id="PF13570">
    <property type="entry name" value="Beta-prop_ACSF4"/>
    <property type="match status" value="1"/>
</dbReference>
<evidence type="ECO:0000313" key="4">
    <source>
        <dbReference type="Proteomes" id="UP001105220"/>
    </source>
</evidence>
<dbReference type="InterPro" id="IPR042099">
    <property type="entry name" value="ANL_N_sf"/>
</dbReference>
<dbReference type="InterPro" id="IPR011047">
    <property type="entry name" value="Quinoprotein_ADH-like_sf"/>
</dbReference>
<dbReference type="InterPro" id="IPR052091">
    <property type="entry name" value="Beta-ala_Activ/Resist"/>
</dbReference>
<feature type="domain" description="AMP-dependent synthetase/ligase" evidence="1">
    <location>
        <begin position="140"/>
        <end position="353"/>
    </location>
</feature>
<dbReference type="SUPFAM" id="SSF50998">
    <property type="entry name" value="Quinoprotein alcohol dehydrogenase-like"/>
    <property type="match status" value="1"/>
</dbReference>